<organism evidence="12 13">
    <name type="scientific">Philodulcilactobacillus myokoensis</name>
    <dbReference type="NCBI Taxonomy" id="2929573"/>
    <lineage>
        <taxon>Bacteria</taxon>
        <taxon>Bacillati</taxon>
        <taxon>Bacillota</taxon>
        <taxon>Bacilli</taxon>
        <taxon>Lactobacillales</taxon>
        <taxon>Lactobacillaceae</taxon>
        <taxon>Philodulcilactobacillus</taxon>
    </lineage>
</organism>
<dbReference type="InterPro" id="IPR022711">
    <property type="entry name" value="RNase_Y_N"/>
</dbReference>
<dbReference type="Proteomes" id="UP001144204">
    <property type="component" value="Unassembled WGS sequence"/>
</dbReference>
<evidence type="ECO:0000256" key="1">
    <source>
        <dbReference type="ARBA" id="ARBA00022692"/>
    </source>
</evidence>
<name>A0A9W6EST0_9LACO</name>
<comment type="function">
    <text evidence="8">Endoribonuclease that initiates mRNA decay.</text>
</comment>
<dbReference type="GO" id="GO:0006402">
    <property type="term" value="P:mRNA catabolic process"/>
    <property type="evidence" value="ECO:0007669"/>
    <property type="project" value="UniProtKB-UniRule"/>
</dbReference>
<accession>A0A9W6EST0</accession>
<feature type="transmembrane region" description="Helical" evidence="8">
    <location>
        <begin position="6"/>
        <end position="27"/>
    </location>
</feature>
<evidence type="ECO:0000256" key="9">
    <source>
        <dbReference type="NCBIfam" id="TIGR03319"/>
    </source>
</evidence>
<evidence type="ECO:0000313" key="12">
    <source>
        <dbReference type="EMBL" id="GLB46673.1"/>
    </source>
</evidence>
<dbReference type="RefSeq" id="WP_286136134.1">
    <property type="nucleotide sequence ID" value="NZ_BRPL01000002.1"/>
</dbReference>
<evidence type="ECO:0000256" key="8">
    <source>
        <dbReference type="HAMAP-Rule" id="MF_00335"/>
    </source>
</evidence>
<dbReference type="SUPFAM" id="SSF109604">
    <property type="entry name" value="HD-domain/PDEase-like"/>
    <property type="match status" value="1"/>
</dbReference>
<comment type="subcellular location">
    <subcellularLocation>
        <location evidence="8">Cell membrane</location>
        <topology evidence="8">Single-pass membrane protein</topology>
    </subcellularLocation>
</comment>
<dbReference type="GO" id="GO:0016787">
    <property type="term" value="F:hydrolase activity"/>
    <property type="evidence" value="ECO:0007669"/>
    <property type="project" value="UniProtKB-KW"/>
</dbReference>
<dbReference type="CDD" id="cd00077">
    <property type="entry name" value="HDc"/>
    <property type="match status" value="1"/>
</dbReference>
<dbReference type="NCBIfam" id="TIGR03319">
    <property type="entry name" value="RNase_Y"/>
    <property type="match status" value="1"/>
</dbReference>
<dbReference type="Gene3D" id="3.30.1370.10">
    <property type="entry name" value="K Homology domain, type 1"/>
    <property type="match status" value="1"/>
</dbReference>
<evidence type="ECO:0000256" key="5">
    <source>
        <dbReference type="ARBA" id="ARBA00022884"/>
    </source>
</evidence>
<dbReference type="InterPro" id="IPR004087">
    <property type="entry name" value="KH_dom"/>
</dbReference>
<dbReference type="Pfam" id="PF12072">
    <property type="entry name" value="RNase_Y_N"/>
    <property type="match status" value="1"/>
</dbReference>
<keyword evidence="5 8" id="KW-0694">RNA-binding</keyword>
<dbReference type="GO" id="GO:0005886">
    <property type="term" value="C:plasma membrane"/>
    <property type="evidence" value="ECO:0007669"/>
    <property type="project" value="UniProtKB-SubCell"/>
</dbReference>
<evidence type="ECO:0000256" key="4">
    <source>
        <dbReference type="ARBA" id="ARBA00022801"/>
    </source>
</evidence>
<sequence length="522" mass="59112">MGISGLIFAMIVILSIVVGFLVGLYVYKIISQKKLDRAHKNAKDILSDAKKQIKTTNKEIILEAKEKSNQYRAKIERELKKRRSDIQHQENRLLKREEALDKKDNSFEKWDDLLSKKEANLKNQKEQLSKRQQSAEELINKRQAEVERVASLSQADAKQLIIDQMKKKLSNERAKMIKDSYETTQKTVKQNAKELIVRAIQQSSADIVSETTVSVVNLPNDDMKGRIIGREGRNIRTFETLTGIDLVIDDTPEAVVLSGFNPIRREIAKMALEKLIKDGRIHPARIEEMINKSREELSQHIQEVGENTIFDLGIHSMNPELIKLIGNLKFKSYRGQNVLAHSVEVAKLAGALASELGEDINLSKRAGLLHAIGLAVNEDVEGSHVNIGVNLAKKYKEGPVILDSIRAYHDDYQPKYIVSELVAVANKISMSRPGARSKSFESFVHRLSSLEKISNSFEQVKKSYAIEAGREIRVIVKSDKISDTQSIVLAHDIKNKIEHEMEYPGHIKVTIIREVRSIKYAK</sequence>
<evidence type="ECO:0000313" key="13">
    <source>
        <dbReference type="Proteomes" id="UP001144204"/>
    </source>
</evidence>
<dbReference type="InterPro" id="IPR006674">
    <property type="entry name" value="HD_domain"/>
</dbReference>
<dbReference type="Pfam" id="PF00013">
    <property type="entry name" value="KH_1"/>
    <property type="match status" value="1"/>
</dbReference>
<keyword evidence="8" id="KW-1003">Cell membrane</keyword>
<dbReference type="AlphaFoldDB" id="A0A9W6EST0"/>
<evidence type="ECO:0000256" key="7">
    <source>
        <dbReference type="ARBA" id="ARBA00023136"/>
    </source>
</evidence>
<keyword evidence="6 8" id="KW-1133">Transmembrane helix</keyword>
<comment type="caution">
    <text evidence="12">The sequence shown here is derived from an EMBL/GenBank/DDBJ whole genome shotgun (WGS) entry which is preliminary data.</text>
</comment>
<evidence type="ECO:0000256" key="3">
    <source>
        <dbReference type="ARBA" id="ARBA00022759"/>
    </source>
</evidence>
<protein>
    <recommendedName>
        <fullName evidence="8 9">Ribonuclease Y</fullName>
        <shortName evidence="8">RNase Y</shortName>
        <ecNumber evidence="8 9">3.1.-.-</ecNumber>
    </recommendedName>
</protein>
<dbReference type="InterPro" id="IPR004088">
    <property type="entry name" value="KH_dom_type_1"/>
</dbReference>
<dbReference type="EC" id="3.1.-.-" evidence="8 9"/>
<reference evidence="12" key="1">
    <citation type="submission" date="2022-07" db="EMBL/GenBank/DDBJ databases">
        <authorList>
            <person name="Kouya T."/>
            <person name="Ishiyama Y."/>
        </authorList>
    </citation>
    <scope>NUCLEOTIDE SEQUENCE</scope>
    <source>
        <strain evidence="12">WR16-4</strain>
    </source>
</reference>
<keyword evidence="4 8" id="KW-0378">Hydrolase</keyword>
<reference evidence="12" key="2">
    <citation type="journal article" date="2023" name="PLoS ONE">
        <title>Philodulcilactobacillus myokoensis gen. nov., sp. nov., a fructophilic, acidophilic, and agar-phobic lactic acid bacterium isolated from fermented vegetable extracts.</title>
        <authorList>
            <person name="Kouya T."/>
            <person name="Ishiyama Y."/>
            <person name="Ohashi S."/>
            <person name="Kumakubo R."/>
            <person name="Yamazaki T."/>
            <person name="Otaki T."/>
        </authorList>
    </citation>
    <scope>NUCLEOTIDE SEQUENCE</scope>
    <source>
        <strain evidence="12">WR16-4</strain>
    </source>
</reference>
<gene>
    <name evidence="12" type="primary">rny_1</name>
    <name evidence="8" type="synonym">rny</name>
    <name evidence="12" type="ORF">WR164_06520</name>
</gene>
<dbReference type="InterPro" id="IPR017705">
    <property type="entry name" value="Ribonuclease_Y"/>
</dbReference>
<dbReference type="Pfam" id="PF01966">
    <property type="entry name" value="HD"/>
    <property type="match status" value="1"/>
</dbReference>
<dbReference type="NCBIfam" id="TIGR00277">
    <property type="entry name" value="HDIG"/>
    <property type="match status" value="1"/>
</dbReference>
<keyword evidence="13" id="KW-1185">Reference proteome</keyword>
<dbReference type="HAMAP" id="MF_00335">
    <property type="entry name" value="RNase_Y"/>
    <property type="match status" value="1"/>
</dbReference>
<dbReference type="InterPro" id="IPR003607">
    <property type="entry name" value="HD/PDEase_dom"/>
</dbReference>
<dbReference type="CDD" id="cd22431">
    <property type="entry name" value="KH-I_RNaseY"/>
    <property type="match status" value="1"/>
</dbReference>
<evidence type="ECO:0000256" key="6">
    <source>
        <dbReference type="ARBA" id="ARBA00022989"/>
    </source>
</evidence>
<dbReference type="Gene3D" id="1.10.3210.10">
    <property type="entry name" value="Hypothetical protein af1432"/>
    <property type="match status" value="1"/>
</dbReference>
<dbReference type="GO" id="GO:0003723">
    <property type="term" value="F:RNA binding"/>
    <property type="evidence" value="ECO:0007669"/>
    <property type="project" value="UniProtKB-UniRule"/>
</dbReference>
<dbReference type="InterPro" id="IPR036612">
    <property type="entry name" value="KH_dom_type_1_sf"/>
</dbReference>
<dbReference type="GO" id="GO:0004521">
    <property type="term" value="F:RNA endonuclease activity"/>
    <property type="evidence" value="ECO:0007669"/>
    <property type="project" value="UniProtKB-UniRule"/>
</dbReference>
<evidence type="ECO:0000256" key="2">
    <source>
        <dbReference type="ARBA" id="ARBA00022722"/>
    </source>
</evidence>
<evidence type="ECO:0000256" key="10">
    <source>
        <dbReference type="SAM" id="Coils"/>
    </source>
</evidence>
<feature type="domain" description="HD" evidence="11">
    <location>
        <begin position="338"/>
        <end position="431"/>
    </location>
</feature>
<dbReference type="PANTHER" id="PTHR12826:SF15">
    <property type="entry name" value="RIBONUCLEASE Y"/>
    <property type="match status" value="1"/>
</dbReference>
<keyword evidence="7 8" id="KW-0472">Membrane</keyword>
<dbReference type="SUPFAM" id="SSF54791">
    <property type="entry name" value="Eukaryotic type KH-domain (KH-domain type I)"/>
    <property type="match status" value="1"/>
</dbReference>
<evidence type="ECO:0000259" key="11">
    <source>
        <dbReference type="PROSITE" id="PS51831"/>
    </source>
</evidence>
<dbReference type="FunFam" id="3.30.1370.10:FF:000006">
    <property type="entry name" value="Ribonuclease Y"/>
    <property type="match status" value="1"/>
</dbReference>
<proteinExistence type="inferred from homology"/>
<comment type="similarity">
    <text evidence="8">Belongs to the RNase Y family.</text>
</comment>
<dbReference type="PANTHER" id="PTHR12826">
    <property type="entry name" value="RIBONUCLEASE Y"/>
    <property type="match status" value="1"/>
</dbReference>
<dbReference type="PROSITE" id="PS51831">
    <property type="entry name" value="HD"/>
    <property type="match status" value="1"/>
</dbReference>
<dbReference type="SMART" id="SM00322">
    <property type="entry name" value="KH"/>
    <property type="match status" value="1"/>
</dbReference>
<keyword evidence="10" id="KW-0175">Coiled coil</keyword>
<keyword evidence="1 8" id="KW-0812">Transmembrane</keyword>
<feature type="coiled-coil region" evidence="10">
    <location>
        <begin position="39"/>
        <end position="155"/>
    </location>
</feature>
<dbReference type="EMBL" id="BRPL01000002">
    <property type="protein sequence ID" value="GLB46673.1"/>
    <property type="molecule type" value="Genomic_DNA"/>
</dbReference>
<dbReference type="SMART" id="SM00471">
    <property type="entry name" value="HDc"/>
    <property type="match status" value="1"/>
</dbReference>
<keyword evidence="2 8" id="KW-0540">Nuclease</keyword>
<keyword evidence="3 8" id="KW-0255">Endonuclease</keyword>
<dbReference type="PROSITE" id="PS50084">
    <property type="entry name" value="KH_TYPE_1"/>
    <property type="match status" value="1"/>
</dbReference>
<dbReference type="InterPro" id="IPR006675">
    <property type="entry name" value="HDIG_dom"/>
</dbReference>